<dbReference type="Gene3D" id="1.10.10.1400">
    <property type="entry name" value="Terminase, small subunit, N-terminal DNA-binding domain, HTH motif"/>
    <property type="match status" value="1"/>
</dbReference>
<evidence type="ECO:0000313" key="1">
    <source>
        <dbReference type="EMBL" id="QNS15306.1"/>
    </source>
</evidence>
<keyword evidence="2" id="KW-1185">Reference proteome</keyword>
<dbReference type="AlphaFoldDB" id="A0A7H1C2V1"/>
<dbReference type="EMBL" id="CP061280">
    <property type="protein sequence ID" value="QNS15306.1"/>
    <property type="molecule type" value="Genomic_DNA"/>
</dbReference>
<dbReference type="Pfam" id="PF03592">
    <property type="entry name" value="Terminase_2"/>
    <property type="match status" value="1"/>
</dbReference>
<organism evidence="1 2">
    <name type="scientific">Mannheimia bovis</name>
    <dbReference type="NCBI Taxonomy" id="2770636"/>
    <lineage>
        <taxon>Bacteria</taxon>
        <taxon>Pseudomonadati</taxon>
        <taxon>Pseudomonadota</taxon>
        <taxon>Gammaproteobacteria</taxon>
        <taxon>Pasteurellales</taxon>
        <taxon>Pasteurellaceae</taxon>
        <taxon>Mannheimia</taxon>
    </lineage>
</organism>
<dbReference type="Proteomes" id="UP000576260">
    <property type="component" value="Chromosome"/>
</dbReference>
<gene>
    <name evidence="1" type="ORF">ICJ55_00690</name>
</gene>
<proteinExistence type="predicted"/>
<sequence>MTGLTPKQESFCLTYIETGNASEAYRQAYEAEGMKSETINRKAKELLDNGKITARIEELKAEHAERHKLTVDDLLRELEEARTLAKAKENPAAMAQATMGKAKILGFDKQLHEVKADLRELPSKINIIFTDEPEPQITG</sequence>
<dbReference type="GO" id="GO:0051276">
    <property type="term" value="P:chromosome organization"/>
    <property type="evidence" value="ECO:0007669"/>
    <property type="project" value="InterPro"/>
</dbReference>
<name>A0A7H1C2V1_9PAST</name>
<reference evidence="1 2" key="1">
    <citation type="submission" date="2020-09" db="EMBL/GenBank/DDBJ databases">
        <title>Mannheimia bovis sp.nov., isolated from a cow.</title>
        <authorList>
            <person name="Li F."/>
        </authorList>
    </citation>
    <scope>NUCLEOTIDE SEQUENCE [LARGE SCALE GENOMIC DNA]</scope>
    <source>
        <strain evidence="1 2">ZY190616</strain>
    </source>
</reference>
<evidence type="ECO:0000313" key="2">
    <source>
        <dbReference type="Proteomes" id="UP000576260"/>
    </source>
</evidence>
<accession>A0A7H1C2V1</accession>
<dbReference type="KEGG" id="mbos:ICJ55_00690"/>
<protein>
    <submittedName>
        <fullName evidence="1">Terminase small subunit</fullName>
    </submittedName>
</protein>
<dbReference type="InterPro" id="IPR038713">
    <property type="entry name" value="Terminase_Gp1_N_sf"/>
</dbReference>
<dbReference type="InterPro" id="IPR005335">
    <property type="entry name" value="Terminase_ssu"/>
</dbReference>
<dbReference type="RefSeq" id="WP_188156894.1">
    <property type="nucleotide sequence ID" value="NZ_CP061280.1"/>
</dbReference>